<evidence type="ECO:0000313" key="3">
    <source>
        <dbReference type="Proteomes" id="UP000064893"/>
    </source>
</evidence>
<feature type="transmembrane region" description="Helical" evidence="1">
    <location>
        <begin position="152"/>
        <end position="177"/>
    </location>
</feature>
<keyword evidence="1" id="KW-1133">Transmembrane helix</keyword>
<dbReference type="AlphaFoldDB" id="A0A0S2I0Z2"/>
<reference evidence="2 3" key="1">
    <citation type="submission" date="2015-11" db="EMBL/GenBank/DDBJ databases">
        <title>Description and complete genome sequence of a novel strain predominating in hypersaline microbial mats and representing a new family of the Bacteriodetes phylum.</title>
        <authorList>
            <person name="Spring S."/>
            <person name="Bunk B."/>
            <person name="Sproer C."/>
            <person name="Klenk H.-P."/>
        </authorList>
    </citation>
    <scope>NUCLEOTIDE SEQUENCE [LARGE SCALE GENOMIC DNA]</scope>
    <source>
        <strain evidence="2 3">L21-Spi-D4</strain>
    </source>
</reference>
<accession>A0A0S2I0Z2</accession>
<name>A0A0S2I0Z2_9BACT</name>
<feature type="transmembrane region" description="Helical" evidence="1">
    <location>
        <begin position="184"/>
        <end position="203"/>
    </location>
</feature>
<dbReference type="KEGG" id="blq:L21SP5_02283"/>
<evidence type="ECO:0000313" key="2">
    <source>
        <dbReference type="EMBL" id="ALO15915.1"/>
    </source>
</evidence>
<sequence length="206" mass="24212">MRDRQKLTNWQRFMLYHRFFRSSGFYRFFLRNFLRVIIILGSIIGLIFGLEHYILEDLRDDFLFWLSQLPHAGVWVVYAISETLLGLIPPDLFIIWANKFDKPILYLTLLGGISYGAGILSYIIGNYFGTKKRVEHWLLNRYAVFVKRLRQWGGLLIIVAALLPLPYSTVCMLAGLVKYPLPKLALYGLTRIIRFYIYASFLLKIF</sequence>
<keyword evidence="1" id="KW-0812">Transmembrane</keyword>
<proteinExistence type="predicted"/>
<evidence type="ECO:0000256" key="1">
    <source>
        <dbReference type="SAM" id="Phobius"/>
    </source>
</evidence>
<dbReference type="OrthoDB" id="1118259at2"/>
<feature type="transmembrane region" description="Helical" evidence="1">
    <location>
        <begin position="75"/>
        <end position="97"/>
    </location>
</feature>
<dbReference type="STRING" id="1307839.L21SP5_02283"/>
<dbReference type="EMBL" id="CP013118">
    <property type="protein sequence ID" value="ALO15915.1"/>
    <property type="molecule type" value="Genomic_DNA"/>
</dbReference>
<organism evidence="2 3">
    <name type="scientific">Salinivirga cyanobacteriivorans</name>
    <dbReference type="NCBI Taxonomy" id="1307839"/>
    <lineage>
        <taxon>Bacteria</taxon>
        <taxon>Pseudomonadati</taxon>
        <taxon>Bacteroidota</taxon>
        <taxon>Bacteroidia</taxon>
        <taxon>Bacteroidales</taxon>
        <taxon>Salinivirgaceae</taxon>
        <taxon>Salinivirga</taxon>
    </lineage>
</organism>
<dbReference type="Proteomes" id="UP000064893">
    <property type="component" value="Chromosome"/>
</dbReference>
<gene>
    <name evidence="2" type="ORF">L21SP5_02283</name>
</gene>
<feature type="transmembrane region" description="Helical" evidence="1">
    <location>
        <begin position="104"/>
        <end position="124"/>
    </location>
</feature>
<feature type="transmembrane region" description="Helical" evidence="1">
    <location>
        <begin position="33"/>
        <end position="55"/>
    </location>
</feature>
<keyword evidence="1" id="KW-0472">Membrane</keyword>
<keyword evidence="3" id="KW-1185">Reference proteome</keyword>
<protein>
    <submittedName>
        <fullName evidence="2">SNARE associated Golgi protein</fullName>
    </submittedName>
</protein>
<dbReference type="RefSeq" id="WP_157754633.1">
    <property type="nucleotide sequence ID" value="NZ_CP013118.1"/>
</dbReference>